<comment type="caution">
    <text evidence="2">The sequence shown here is derived from an EMBL/GenBank/DDBJ whole genome shotgun (WGS) entry which is preliminary data.</text>
</comment>
<keyword evidence="1" id="KW-0732">Signal</keyword>
<proteinExistence type="predicted"/>
<organism evidence="2 3">
    <name type="scientific">Anaerosolibacter carboniphilus</name>
    <dbReference type="NCBI Taxonomy" id="1417629"/>
    <lineage>
        <taxon>Bacteria</taxon>
        <taxon>Bacillati</taxon>
        <taxon>Bacillota</taxon>
        <taxon>Clostridia</taxon>
        <taxon>Peptostreptococcales</taxon>
        <taxon>Thermotaleaceae</taxon>
        <taxon>Anaerosolibacter</taxon>
    </lineage>
</organism>
<name>A0A841KQY8_9FIRM</name>
<dbReference type="AlphaFoldDB" id="A0A841KQY8"/>
<feature type="signal peptide" evidence="1">
    <location>
        <begin position="1"/>
        <end position="29"/>
    </location>
</feature>
<gene>
    <name evidence="2" type="ORF">HNQ80_000590</name>
</gene>
<feature type="chain" id="PRO_5032600330" evidence="1">
    <location>
        <begin position="30"/>
        <end position="294"/>
    </location>
</feature>
<accession>A0A841KQY8</accession>
<reference evidence="2 3" key="1">
    <citation type="submission" date="2020-08" db="EMBL/GenBank/DDBJ databases">
        <title>Genomic Encyclopedia of Type Strains, Phase IV (KMG-IV): sequencing the most valuable type-strain genomes for metagenomic binning, comparative biology and taxonomic classification.</title>
        <authorList>
            <person name="Goeker M."/>
        </authorList>
    </citation>
    <scope>NUCLEOTIDE SEQUENCE [LARGE SCALE GENOMIC DNA]</scope>
    <source>
        <strain evidence="2 3">DSM 103526</strain>
    </source>
</reference>
<dbReference type="EMBL" id="JACHEN010000002">
    <property type="protein sequence ID" value="MBB6214510.1"/>
    <property type="molecule type" value="Genomic_DNA"/>
</dbReference>
<evidence type="ECO:0000313" key="3">
    <source>
        <dbReference type="Proteomes" id="UP000579281"/>
    </source>
</evidence>
<evidence type="ECO:0000256" key="1">
    <source>
        <dbReference type="SAM" id="SignalP"/>
    </source>
</evidence>
<keyword evidence="3" id="KW-1185">Reference proteome</keyword>
<protein>
    <submittedName>
        <fullName evidence="2">Uncharacterized protein</fullName>
    </submittedName>
</protein>
<dbReference type="RefSeq" id="WP_184307991.1">
    <property type="nucleotide sequence ID" value="NZ_JACHEN010000002.1"/>
</dbReference>
<dbReference type="Proteomes" id="UP000579281">
    <property type="component" value="Unassembled WGS sequence"/>
</dbReference>
<evidence type="ECO:0000313" key="2">
    <source>
        <dbReference type="EMBL" id="MBB6214510.1"/>
    </source>
</evidence>
<sequence>MTKFKTIAKNTWVFVAAAALIAGSSSAMALTLDRNVPESVSANAVRTTTNITEYVKSQSAETETIAEYTVIDLSKAGSERMGLIREKLSKIPGITPEGIEEKYNEIISNLTPGDKDISAQQAAAYAADILKKAYGVDFKGYTAEASFSKNAVPNSDNWTVVFRSPEAAQNKDQNRIVRSYIASVNSVSGTMLDAGFYDDDYTTHISKNLEDPAWIEKAEQAISVLLPENVSISSSKVVLAMPEAGVTVVCELSDGSACAVRLTGENKEAAAYIYFPNGYDGSLDYKPLTDKAVG</sequence>